<evidence type="ECO:0000313" key="8">
    <source>
        <dbReference type="EMBL" id="ACA60104.1"/>
    </source>
</evidence>
<comment type="cofactor">
    <cofactor evidence="1 6">
        <name>pyridoxal 5'-phosphate</name>
        <dbReference type="ChEBI" id="CHEBI:597326"/>
    </cofactor>
</comment>
<evidence type="ECO:0000256" key="6">
    <source>
        <dbReference type="RuleBase" id="RU000481"/>
    </source>
</evidence>
<dbReference type="Proteomes" id="UP000008544">
    <property type="component" value="Chromosome"/>
</dbReference>
<evidence type="ECO:0000256" key="1">
    <source>
        <dbReference type="ARBA" id="ARBA00001933"/>
    </source>
</evidence>
<evidence type="ECO:0000256" key="5">
    <source>
        <dbReference type="ARBA" id="ARBA00022898"/>
    </source>
</evidence>
<reference evidence="9" key="1">
    <citation type="submission" date="2007-10" db="EMBL/GenBank/DDBJ databases">
        <title>Complete sequence of chromosome of Desulforudis audaxviator MP104C.</title>
        <authorList>
            <person name="Copeland A."/>
            <person name="Lucas S."/>
            <person name="Lapidus A."/>
            <person name="Barry K."/>
            <person name="Glavina del Rio T."/>
            <person name="Dalin E."/>
            <person name="Tice H."/>
            <person name="Bruce D."/>
            <person name="Pitluck S."/>
            <person name="Lowry S.R."/>
            <person name="Larimer F."/>
            <person name="Land M.L."/>
            <person name="Hauser L."/>
            <person name="Kyrpides N."/>
            <person name="Ivanova N.N."/>
            <person name="Richardson P."/>
        </authorList>
    </citation>
    <scope>NUCLEOTIDE SEQUENCE [LARGE SCALE GENOMIC DNA]</scope>
    <source>
        <strain evidence="9">MP104C</strain>
    </source>
</reference>
<dbReference type="PANTHER" id="PTHR46383:SF1">
    <property type="entry name" value="ASPARTATE AMINOTRANSFERASE"/>
    <property type="match status" value="1"/>
</dbReference>
<reference evidence="8 9" key="2">
    <citation type="journal article" date="2008" name="Science">
        <title>Environmental genomics reveals a single-species ecosystem deep within Earth.</title>
        <authorList>
            <person name="Chivian D."/>
            <person name="Brodie E.L."/>
            <person name="Alm E.J."/>
            <person name="Culley D.E."/>
            <person name="Dehal P.S."/>
            <person name="Desantis T.Z."/>
            <person name="Gihring T.M."/>
            <person name="Lapidus A."/>
            <person name="Lin L.H."/>
            <person name="Lowry S.R."/>
            <person name="Moser D.P."/>
            <person name="Richardson P.M."/>
            <person name="Southam G."/>
            <person name="Wanger G."/>
            <person name="Pratt L.M."/>
            <person name="Andersen G.L."/>
            <person name="Hazen T.C."/>
            <person name="Brockman F.J."/>
            <person name="Arkin A.P."/>
            <person name="Onstott T.C."/>
        </authorList>
    </citation>
    <scope>NUCLEOTIDE SEQUENCE [LARGE SCALE GENOMIC DNA]</scope>
    <source>
        <strain evidence="8 9">MP104C</strain>
    </source>
</reference>
<dbReference type="Gene3D" id="3.90.1150.10">
    <property type="entry name" value="Aspartate Aminotransferase, domain 1"/>
    <property type="match status" value="1"/>
</dbReference>
<evidence type="ECO:0000256" key="3">
    <source>
        <dbReference type="ARBA" id="ARBA00022576"/>
    </source>
</evidence>
<feature type="domain" description="Aminotransferase class I/classII large" evidence="7">
    <location>
        <begin position="31"/>
        <end position="389"/>
    </location>
</feature>
<dbReference type="InterPro" id="IPR004838">
    <property type="entry name" value="NHTrfase_class1_PyrdxlP-BS"/>
</dbReference>
<comment type="similarity">
    <text evidence="2 6">Belongs to the class-I pyridoxal-phosphate-dependent aminotransferase family.</text>
</comment>
<dbReference type="HOGENOM" id="CLU_017584_4_3_9"/>
<dbReference type="STRING" id="477974.Daud_1602"/>
<protein>
    <recommendedName>
        <fullName evidence="6">Aminotransferase</fullName>
        <ecNumber evidence="6">2.6.1.-</ecNumber>
    </recommendedName>
</protein>
<dbReference type="CDD" id="cd00609">
    <property type="entry name" value="AAT_like"/>
    <property type="match status" value="1"/>
</dbReference>
<dbReference type="PANTHER" id="PTHR46383">
    <property type="entry name" value="ASPARTATE AMINOTRANSFERASE"/>
    <property type="match status" value="1"/>
</dbReference>
<dbReference type="EC" id="2.6.1.-" evidence="6"/>
<keyword evidence="5" id="KW-0663">Pyridoxal phosphate</keyword>
<sequence length="397" mass="43051">MELAERARRINPSPTLTIDARAKEMRAAGMNVLNFGAGEPDFDTPEHIREAARQAIEQGMTRYTAVAGMPALKQVIQEKLKRENGLDYEPDQIVVSAGAKHSLYNAFQVLCQAGDEVILPSPYWVSYLEQIRLTDAEVRLVTTRAENGFKLTPGELAAALSPKSKVLVLNSPSNPTGAVYSRAELEALVPVILEAGLTVISDEIYEKLVYDDNEHVSIAALGPEIKERTVLINGVSKAYAMTGWRLGYAAMPQAVARGMTRLQGHSTSNACSISQAAAIAALSGTQEPTARMVAEFAVRRTYMLERLAAIPGVSCFRPGGAFYLFPDVRAFWGAAYRGRPVTNATELAALLLDEVQVAVVPGIGFGDDNYIRLSYATDMETIREGMDRLAGLLGALK</sequence>
<dbReference type="KEGG" id="dau:Daud_1602"/>
<dbReference type="InterPro" id="IPR015424">
    <property type="entry name" value="PyrdxlP-dep_Trfase"/>
</dbReference>
<dbReference type="AlphaFoldDB" id="B1I543"/>
<dbReference type="FunFam" id="3.40.640.10:FF:000033">
    <property type="entry name" value="Aspartate aminotransferase"/>
    <property type="match status" value="1"/>
</dbReference>
<dbReference type="SUPFAM" id="SSF53383">
    <property type="entry name" value="PLP-dependent transferases"/>
    <property type="match status" value="1"/>
</dbReference>
<dbReference type="InterPro" id="IPR004839">
    <property type="entry name" value="Aminotransferase_I/II_large"/>
</dbReference>
<dbReference type="GO" id="GO:0030170">
    <property type="term" value="F:pyridoxal phosphate binding"/>
    <property type="evidence" value="ECO:0007669"/>
    <property type="project" value="InterPro"/>
</dbReference>
<dbReference type="OrthoDB" id="9803354at2"/>
<evidence type="ECO:0000259" key="7">
    <source>
        <dbReference type="Pfam" id="PF00155"/>
    </source>
</evidence>
<dbReference type="EMBL" id="CP000860">
    <property type="protein sequence ID" value="ACA60104.1"/>
    <property type="molecule type" value="Genomic_DNA"/>
</dbReference>
<dbReference type="InterPro" id="IPR015422">
    <property type="entry name" value="PyrdxlP-dep_Trfase_small"/>
</dbReference>
<dbReference type="eggNOG" id="COG0436">
    <property type="taxonomic scope" value="Bacteria"/>
</dbReference>
<keyword evidence="4 6" id="KW-0808">Transferase</keyword>
<dbReference type="InterPro" id="IPR050596">
    <property type="entry name" value="AspAT/PAT-like"/>
</dbReference>
<dbReference type="GO" id="GO:0008483">
    <property type="term" value="F:transaminase activity"/>
    <property type="evidence" value="ECO:0007669"/>
    <property type="project" value="UniProtKB-KW"/>
</dbReference>
<gene>
    <name evidence="8" type="ordered locus">Daud_1602</name>
</gene>
<dbReference type="Gene3D" id="3.40.640.10">
    <property type="entry name" value="Type I PLP-dependent aspartate aminotransferase-like (Major domain)"/>
    <property type="match status" value="1"/>
</dbReference>
<evidence type="ECO:0000256" key="4">
    <source>
        <dbReference type="ARBA" id="ARBA00022679"/>
    </source>
</evidence>
<keyword evidence="9" id="KW-1185">Reference proteome</keyword>
<proteinExistence type="inferred from homology"/>
<accession>B1I543</accession>
<dbReference type="GO" id="GO:0006520">
    <property type="term" value="P:amino acid metabolic process"/>
    <property type="evidence" value="ECO:0007669"/>
    <property type="project" value="InterPro"/>
</dbReference>
<organism evidence="8 9">
    <name type="scientific">Desulforudis audaxviator (strain MP104C)</name>
    <dbReference type="NCBI Taxonomy" id="477974"/>
    <lineage>
        <taxon>Bacteria</taxon>
        <taxon>Bacillati</taxon>
        <taxon>Bacillota</taxon>
        <taxon>Clostridia</taxon>
        <taxon>Thermoanaerobacterales</taxon>
        <taxon>Candidatus Desulforudaceae</taxon>
        <taxon>Candidatus Desulforudis</taxon>
    </lineage>
</organism>
<evidence type="ECO:0000313" key="9">
    <source>
        <dbReference type="Proteomes" id="UP000008544"/>
    </source>
</evidence>
<keyword evidence="3 6" id="KW-0032">Aminotransferase</keyword>
<dbReference type="PROSITE" id="PS00105">
    <property type="entry name" value="AA_TRANSFER_CLASS_1"/>
    <property type="match status" value="1"/>
</dbReference>
<dbReference type="RefSeq" id="WP_012302685.1">
    <property type="nucleotide sequence ID" value="NC_010424.1"/>
</dbReference>
<evidence type="ECO:0000256" key="2">
    <source>
        <dbReference type="ARBA" id="ARBA00007441"/>
    </source>
</evidence>
<dbReference type="InterPro" id="IPR015421">
    <property type="entry name" value="PyrdxlP-dep_Trfase_major"/>
</dbReference>
<dbReference type="Pfam" id="PF00155">
    <property type="entry name" value="Aminotran_1_2"/>
    <property type="match status" value="1"/>
</dbReference>
<name>B1I543_DESAP</name>